<evidence type="ECO:0000313" key="12">
    <source>
        <dbReference type="EMBL" id="MBJ6368308.1"/>
    </source>
</evidence>
<evidence type="ECO:0000256" key="10">
    <source>
        <dbReference type="ARBA" id="ARBA00023136"/>
    </source>
</evidence>
<comment type="caution">
    <text evidence="12">The sequence shown here is derived from an EMBL/GenBank/DDBJ whole genome shotgun (WGS) entry which is preliminary data.</text>
</comment>
<evidence type="ECO:0000256" key="11">
    <source>
        <dbReference type="SAM" id="Phobius"/>
    </source>
</evidence>
<name>A0A8J7LNS3_9FLAO</name>
<keyword evidence="7" id="KW-0653">Protein transport</keyword>
<evidence type="ECO:0000256" key="8">
    <source>
        <dbReference type="ARBA" id="ARBA00022989"/>
    </source>
</evidence>
<dbReference type="PRINTS" id="PR01853">
    <property type="entry name" value="YAJCTRNLCASE"/>
</dbReference>
<comment type="subcellular location">
    <subcellularLocation>
        <location evidence="1">Cell membrane</location>
        <topology evidence="1">Single-pass membrane protein</topology>
    </subcellularLocation>
</comment>
<evidence type="ECO:0000256" key="6">
    <source>
        <dbReference type="ARBA" id="ARBA00022692"/>
    </source>
</evidence>
<dbReference type="RefSeq" id="WP_199115065.1">
    <property type="nucleotide sequence ID" value="NZ_JAELVQ010000010.1"/>
</dbReference>
<dbReference type="GO" id="GO:0015031">
    <property type="term" value="P:protein transport"/>
    <property type="evidence" value="ECO:0007669"/>
    <property type="project" value="UniProtKB-KW"/>
</dbReference>
<dbReference type="PANTHER" id="PTHR33909:SF1">
    <property type="entry name" value="SEC TRANSLOCON ACCESSORY COMPLEX SUBUNIT YAJC"/>
    <property type="match status" value="1"/>
</dbReference>
<dbReference type="GO" id="GO:0005886">
    <property type="term" value="C:plasma membrane"/>
    <property type="evidence" value="ECO:0007669"/>
    <property type="project" value="UniProtKB-SubCell"/>
</dbReference>
<evidence type="ECO:0000256" key="4">
    <source>
        <dbReference type="ARBA" id="ARBA00022448"/>
    </source>
</evidence>
<evidence type="ECO:0000256" key="2">
    <source>
        <dbReference type="ARBA" id="ARBA00006742"/>
    </source>
</evidence>
<accession>A0A8J7LNS3</accession>
<evidence type="ECO:0000256" key="7">
    <source>
        <dbReference type="ARBA" id="ARBA00022927"/>
    </source>
</evidence>
<keyword evidence="13" id="KW-1185">Reference proteome</keyword>
<organism evidence="12 13">
    <name type="scientific">Snuella sedimenti</name>
    <dbReference type="NCBI Taxonomy" id="2798802"/>
    <lineage>
        <taxon>Bacteria</taxon>
        <taxon>Pseudomonadati</taxon>
        <taxon>Bacteroidota</taxon>
        <taxon>Flavobacteriia</taxon>
        <taxon>Flavobacteriales</taxon>
        <taxon>Flavobacteriaceae</taxon>
        <taxon>Snuella</taxon>
    </lineage>
</organism>
<feature type="transmembrane region" description="Helical" evidence="11">
    <location>
        <begin position="6"/>
        <end position="26"/>
    </location>
</feature>
<reference evidence="12" key="1">
    <citation type="submission" date="2020-12" db="EMBL/GenBank/DDBJ databases">
        <title>Snuella sp. nov., isolated from sediment in Incheon.</title>
        <authorList>
            <person name="Kim W."/>
        </authorList>
    </citation>
    <scope>NUCLEOTIDE SEQUENCE</scope>
    <source>
        <strain evidence="12">CAU 1569</strain>
    </source>
</reference>
<evidence type="ECO:0000256" key="9">
    <source>
        <dbReference type="ARBA" id="ARBA00023010"/>
    </source>
</evidence>
<protein>
    <recommendedName>
        <fullName evidence="3">Sec translocon accessory complex subunit YajC</fullName>
    </recommendedName>
</protein>
<keyword evidence="9" id="KW-0811">Translocation</keyword>
<keyword evidence="4" id="KW-0813">Transport</keyword>
<evidence type="ECO:0000256" key="1">
    <source>
        <dbReference type="ARBA" id="ARBA00004162"/>
    </source>
</evidence>
<sequence>MTEGGGIGSFLPFILMFVVVYFFMIAPQMKRAKKEKKFNAELKRGDKVITKSGLHGKILELNDKDGSCIIETMSGKVKFERSALSMELSAKLNATPVTK</sequence>
<keyword evidence="10 11" id="KW-0472">Membrane</keyword>
<proteinExistence type="inferred from homology"/>
<dbReference type="EMBL" id="JAELVQ010000010">
    <property type="protein sequence ID" value="MBJ6368308.1"/>
    <property type="molecule type" value="Genomic_DNA"/>
</dbReference>
<keyword evidence="8 11" id="KW-1133">Transmembrane helix</keyword>
<dbReference type="PANTHER" id="PTHR33909">
    <property type="entry name" value="SEC TRANSLOCON ACCESSORY COMPLEX SUBUNIT YAJC"/>
    <property type="match status" value="1"/>
</dbReference>
<evidence type="ECO:0000256" key="3">
    <source>
        <dbReference type="ARBA" id="ARBA00014962"/>
    </source>
</evidence>
<comment type="similarity">
    <text evidence="2">Belongs to the YajC family.</text>
</comment>
<evidence type="ECO:0000313" key="13">
    <source>
        <dbReference type="Proteomes" id="UP000610931"/>
    </source>
</evidence>
<dbReference type="NCBIfam" id="TIGR00739">
    <property type="entry name" value="yajC"/>
    <property type="match status" value="1"/>
</dbReference>
<keyword evidence="5" id="KW-1003">Cell membrane</keyword>
<keyword evidence="6 11" id="KW-0812">Transmembrane</keyword>
<gene>
    <name evidence="12" type="primary">yajC</name>
    <name evidence="12" type="ORF">JF259_09435</name>
</gene>
<evidence type="ECO:0000256" key="5">
    <source>
        <dbReference type="ARBA" id="ARBA00022475"/>
    </source>
</evidence>
<dbReference type="Proteomes" id="UP000610931">
    <property type="component" value="Unassembled WGS sequence"/>
</dbReference>
<dbReference type="InterPro" id="IPR003849">
    <property type="entry name" value="Preprotein_translocase_YajC"/>
</dbReference>
<dbReference type="AlphaFoldDB" id="A0A8J7LNS3"/>
<dbReference type="SMART" id="SM01323">
    <property type="entry name" value="YajC"/>
    <property type="match status" value="1"/>
</dbReference>
<dbReference type="Pfam" id="PF02699">
    <property type="entry name" value="YajC"/>
    <property type="match status" value="1"/>
</dbReference>